<evidence type="ECO:0008006" key="4">
    <source>
        <dbReference type="Google" id="ProtNLM"/>
    </source>
</evidence>
<protein>
    <recommendedName>
        <fullName evidence="4">Copper amine oxidase-like N-terminal domain-containing protein</fullName>
    </recommendedName>
</protein>
<evidence type="ECO:0000313" key="3">
    <source>
        <dbReference type="Proteomes" id="UP000187074"/>
    </source>
</evidence>
<keyword evidence="1" id="KW-0732">Signal</keyword>
<accession>A0A1R1AZH5</accession>
<gene>
    <name evidence="2" type="ORF">BK123_18755</name>
</gene>
<proteinExistence type="predicted"/>
<reference evidence="2 3" key="1">
    <citation type="submission" date="2016-11" db="EMBL/GenBank/DDBJ databases">
        <title>Paenibacillus species isolates.</title>
        <authorList>
            <person name="Beno S.M."/>
        </authorList>
    </citation>
    <scope>NUCLEOTIDE SEQUENCE [LARGE SCALE GENOMIC DNA]</scope>
    <source>
        <strain evidence="2 3">FSL F4-0100</strain>
    </source>
</reference>
<sequence>MKIVKFRSLSLFALTSVLLAASLIWNSEQAAANDAEDYSVMAAGTPITDVLVHKGKAYVPLKSLADAMGYEISYTLKQELDNFHQYDLKAANSPAVSIWGNDKWGYTIVRRATQEMSVNDIDIYKPAKLCPEESDHCKLDERKYEGPLFIKKTLYVPVRDMATALNLKLTVTQTQKGRSIHLSKR</sequence>
<dbReference type="Proteomes" id="UP000187074">
    <property type="component" value="Unassembled WGS sequence"/>
</dbReference>
<dbReference type="AlphaFoldDB" id="A0A1R1AZH5"/>
<dbReference type="EMBL" id="MRTF01000006">
    <property type="protein sequence ID" value="OME91496.1"/>
    <property type="molecule type" value="Genomic_DNA"/>
</dbReference>
<evidence type="ECO:0000256" key="1">
    <source>
        <dbReference type="SAM" id="SignalP"/>
    </source>
</evidence>
<dbReference type="OrthoDB" id="2589873at2"/>
<organism evidence="2 3">
    <name type="scientific">Paenibacillus lautus</name>
    <name type="common">Bacillus lautus</name>
    <dbReference type="NCBI Taxonomy" id="1401"/>
    <lineage>
        <taxon>Bacteria</taxon>
        <taxon>Bacillati</taxon>
        <taxon>Bacillota</taxon>
        <taxon>Bacilli</taxon>
        <taxon>Bacillales</taxon>
        <taxon>Paenibacillaceae</taxon>
        <taxon>Paenibacillus</taxon>
    </lineage>
</organism>
<feature type="chain" id="PRO_5012977725" description="Copper amine oxidase-like N-terminal domain-containing protein" evidence="1">
    <location>
        <begin position="31"/>
        <end position="185"/>
    </location>
</feature>
<name>A0A1R1AZH5_PAELA</name>
<evidence type="ECO:0000313" key="2">
    <source>
        <dbReference type="EMBL" id="OME91496.1"/>
    </source>
</evidence>
<comment type="caution">
    <text evidence="2">The sequence shown here is derived from an EMBL/GenBank/DDBJ whole genome shotgun (WGS) entry which is preliminary data.</text>
</comment>
<feature type="signal peptide" evidence="1">
    <location>
        <begin position="1"/>
        <end position="30"/>
    </location>
</feature>